<accession>A0A6J5RLI3</accession>
<name>A0A6J5RLI3_9CAUD</name>
<gene>
    <name evidence="1" type="ORF">UFOVP1309_64</name>
</gene>
<protein>
    <submittedName>
        <fullName evidence="1">Uncharacterized protein</fullName>
    </submittedName>
</protein>
<dbReference type="EMBL" id="LR797271">
    <property type="protein sequence ID" value="CAB4198253.1"/>
    <property type="molecule type" value="Genomic_DNA"/>
</dbReference>
<sequence length="65" mass="7608">MIRYCESGKTKCPRKPQCGHDCHFDTAEIDAAMLEDKRHDGYARRNQATAMRLQLDYQLRTGEYL</sequence>
<evidence type="ECO:0000313" key="1">
    <source>
        <dbReference type="EMBL" id="CAB4198253.1"/>
    </source>
</evidence>
<organism evidence="1">
    <name type="scientific">uncultured Caudovirales phage</name>
    <dbReference type="NCBI Taxonomy" id="2100421"/>
    <lineage>
        <taxon>Viruses</taxon>
        <taxon>Duplodnaviria</taxon>
        <taxon>Heunggongvirae</taxon>
        <taxon>Uroviricota</taxon>
        <taxon>Caudoviricetes</taxon>
        <taxon>Peduoviridae</taxon>
        <taxon>Maltschvirus</taxon>
        <taxon>Maltschvirus maltsch</taxon>
    </lineage>
</organism>
<reference evidence="1" key="1">
    <citation type="submission" date="2020-05" db="EMBL/GenBank/DDBJ databases">
        <authorList>
            <person name="Chiriac C."/>
            <person name="Salcher M."/>
            <person name="Ghai R."/>
            <person name="Kavagutti S V."/>
        </authorList>
    </citation>
    <scope>NUCLEOTIDE SEQUENCE</scope>
</reference>
<proteinExistence type="predicted"/>